<dbReference type="Pfam" id="PF01636">
    <property type="entry name" value="APH"/>
    <property type="match status" value="1"/>
</dbReference>
<dbReference type="STRING" id="650164.K5WBZ2"/>
<evidence type="ECO:0000259" key="1">
    <source>
        <dbReference type="Pfam" id="PF01636"/>
    </source>
</evidence>
<dbReference type="GeneID" id="18907825"/>
<dbReference type="SUPFAM" id="SSF56112">
    <property type="entry name" value="Protein kinase-like (PK-like)"/>
    <property type="match status" value="1"/>
</dbReference>
<dbReference type="InterPro" id="IPR011009">
    <property type="entry name" value="Kinase-like_dom_sf"/>
</dbReference>
<dbReference type="HOGENOM" id="CLU_043196_0_0_1"/>
<dbReference type="EMBL" id="JH930471">
    <property type="protein sequence ID" value="EKM56504.1"/>
    <property type="molecule type" value="Genomic_DNA"/>
</dbReference>
<dbReference type="InParanoid" id="K5WBZ2"/>
<gene>
    <name evidence="2" type="ORF">PHACADRAFT_118269</name>
</gene>
<dbReference type="PANTHER" id="PTHR21310">
    <property type="entry name" value="AMINOGLYCOSIDE PHOSPHOTRANSFERASE-RELATED-RELATED"/>
    <property type="match status" value="1"/>
</dbReference>
<dbReference type="OrthoDB" id="5404599at2759"/>
<proteinExistence type="predicted"/>
<dbReference type="SUPFAM" id="SSF118310">
    <property type="entry name" value="AN1-like Zinc finger"/>
    <property type="match status" value="1"/>
</dbReference>
<reference evidence="2 3" key="1">
    <citation type="journal article" date="2012" name="BMC Genomics">
        <title>Comparative genomics of the white-rot fungi, Phanerochaete carnosa and P. chrysosporium, to elucidate the genetic basis of the distinct wood types they colonize.</title>
        <authorList>
            <person name="Suzuki H."/>
            <person name="MacDonald J."/>
            <person name="Syed K."/>
            <person name="Salamov A."/>
            <person name="Hori C."/>
            <person name="Aerts A."/>
            <person name="Henrissat B."/>
            <person name="Wiebenga A."/>
            <person name="vanKuyk P.A."/>
            <person name="Barry K."/>
            <person name="Lindquist E."/>
            <person name="LaButti K."/>
            <person name="Lapidus A."/>
            <person name="Lucas S."/>
            <person name="Coutinho P."/>
            <person name="Gong Y."/>
            <person name="Samejima M."/>
            <person name="Mahadevan R."/>
            <person name="Abou-Zaid M."/>
            <person name="de Vries R.P."/>
            <person name="Igarashi K."/>
            <person name="Yadav J.S."/>
            <person name="Grigoriev I.V."/>
            <person name="Master E.R."/>
        </authorList>
    </citation>
    <scope>NUCLEOTIDE SEQUENCE [LARGE SCALE GENOMIC DNA]</scope>
    <source>
        <strain evidence="2 3">HHB-10118-sp</strain>
    </source>
</reference>
<dbReference type="AlphaFoldDB" id="K5WBZ2"/>
<organism evidence="2 3">
    <name type="scientific">Phanerochaete carnosa (strain HHB-10118-sp)</name>
    <name type="common">White-rot fungus</name>
    <name type="synonym">Peniophora carnosa</name>
    <dbReference type="NCBI Taxonomy" id="650164"/>
    <lineage>
        <taxon>Eukaryota</taxon>
        <taxon>Fungi</taxon>
        <taxon>Dikarya</taxon>
        <taxon>Basidiomycota</taxon>
        <taxon>Agaricomycotina</taxon>
        <taxon>Agaricomycetes</taxon>
        <taxon>Polyporales</taxon>
        <taxon>Phanerochaetaceae</taxon>
        <taxon>Phanerochaete</taxon>
    </lineage>
</organism>
<dbReference type="InterPro" id="IPR035896">
    <property type="entry name" value="AN1-like_Znf"/>
</dbReference>
<name>K5WBZ2_PHACS</name>
<dbReference type="KEGG" id="pco:PHACADRAFT_118269"/>
<accession>K5WBZ2</accession>
<feature type="domain" description="Aminoglycoside phosphotransferase" evidence="1">
    <location>
        <begin position="122"/>
        <end position="343"/>
    </location>
</feature>
<dbReference type="RefSeq" id="XP_007394351.1">
    <property type="nucleotide sequence ID" value="XM_007394289.1"/>
</dbReference>
<dbReference type="PANTHER" id="PTHR21310:SF15">
    <property type="entry name" value="AMINOGLYCOSIDE PHOSPHOTRANSFERASE DOMAIN-CONTAINING PROTEIN"/>
    <property type="match status" value="1"/>
</dbReference>
<dbReference type="InterPro" id="IPR002575">
    <property type="entry name" value="Aminoglycoside_PTrfase"/>
</dbReference>
<protein>
    <recommendedName>
        <fullName evidence="1">Aminoglycoside phosphotransferase domain-containing protein</fullName>
    </recommendedName>
</protein>
<evidence type="ECO:0000313" key="2">
    <source>
        <dbReference type="EMBL" id="EKM56504.1"/>
    </source>
</evidence>
<dbReference type="InterPro" id="IPR051678">
    <property type="entry name" value="AGP_Transferase"/>
</dbReference>
<keyword evidence="3" id="KW-1185">Reference proteome</keyword>
<evidence type="ECO:0000313" key="3">
    <source>
        <dbReference type="Proteomes" id="UP000008370"/>
    </source>
</evidence>
<sequence>MPLLVCEEIGCVGSAVRGKACLLCRRRLCSEHLKPQVHRCPDWQNNNEIDAWEVASEHATRDEISALAAAIDIQALERQASLLRGGVSCSVTPLKYDPETIHKVMGGMNYHIIIRFLDGIEWICRIRRNNASSPPQEVQNAILLSEVATLRFLTSTEVPAPKVHGYATFGDGNPVGMGYILMNKLQGRPLDLHEATPEQKRRFMSQFADIFAELSAHPFPTIGCLLSSASGNVSVGPIVTETTIRTAGNQVIFAGPFSSARFYRLHVLELVLELIRQEEIYIDRPLDAYLVHRALLDNLSSLVGADTNCGPGFYLKHMDDKGDHILVDTEFNIVGIIDWECAQTVPKSEAFASPLFMLDVSEYYSGNNSLSDTEELFIETLQQKQYLELAALVSFGRVQHRIMHCVNGALDDPEFPNVFMTLLRLLLGESNMVMDSWDSWRADSLARYCEDPDVHALFLEPGPAN</sequence>
<dbReference type="Proteomes" id="UP000008370">
    <property type="component" value="Unassembled WGS sequence"/>
</dbReference>